<organism evidence="1 2">
    <name type="scientific">Rhodanobacter fulvus Jip2</name>
    <dbReference type="NCBI Taxonomy" id="1163408"/>
    <lineage>
        <taxon>Bacteria</taxon>
        <taxon>Pseudomonadati</taxon>
        <taxon>Pseudomonadota</taxon>
        <taxon>Gammaproteobacteria</taxon>
        <taxon>Lysobacterales</taxon>
        <taxon>Rhodanobacteraceae</taxon>
        <taxon>Rhodanobacter</taxon>
    </lineage>
</organism>
<dbReference type="AlphaFoldDB" id="I4VL63"/>
<accession>I4VL63</accession>
<dbReference type="STRING" id="1163408.UU9_14145"/>
<gene>
    <name evidence="1" type="ORF">UU9_14145</name>
</gene>
<dbReference type="PATRIC" id="fig|1163408.3.peg.2868"/>
<protein>
    <submittedName>
        <fullName evidence="1">Uncharacterized protein</fullName>
    </submittedName>
</protein>
<name>I4VL63_9GAMM</name>
<keyword evidence="2" id="KW-1185">Reference proteome</keyword>
<dbReference type="RefSeq" id="WP_007082456.1">
    <property type="nucleotide sequence ID" value="NZ_AJXU01000065.1"/>
</dbReference>
<dbReference type="OrthoDB" id="8555656at2"/>
<sequence>MAIQGASPGHLDFWQRVAQHPQLSADFRAIANSNRSRLDRPRQRFG</sequence>
<dbReference type="EMBL" id="AJXU01000065">
    <property type="protein sequence ID" value="EIL87954.1"/>
    <property type="molecule type" value="Genomic_DNA"/>
</dbReference>
<reference evidence="1 2" key="1">
    <citation type="journal article" date="2012" name="J. Bacteriol.">
        <title>Genome sequences for six rhodanobacter strains, isolated from soils and the terrestrial subsurface, with variable denitrification capabilities.</title>
        <authorList>
            <person name="Kostka J.E."/>
            <person name="Green S.J."/>
            <person name="Rishishwar L."/>
            <person name="Prakash O."/>
            <person name="Katz L.S."/>
            <person name="Marino-Ramirez L."/>
            <person name="Jordan I.K."/>
            <person name="Munk C."/>
            <person name="Ivanova N."/>
            <person name="Mikhailova N."/>
            <person name="Watson D.B."/>
            <person name="Brown S.D."/>
            <person name="Palumbo A.V."/>
            <person name="Brooks S.C."/>
        </authorList>
    </citation>
    <scope>NUCLEOTIDE SEQUENCE [LARGE SCALE GENOMIC DNA]</scope>
    <source>
        <strain evidence="2">Jip2T</strain>
    </source>
</reference>
<evidence type="ECO:0000313" key="2">
    <source>
        <dbReference type="Proteomes" id="UP000004210"/>
    </source>
</evidence>
<evidence type="ECO:0000313" key="1">
    <source>
        <dbReference type="EMBL" id="EIL87954.1"/>
    </source>
</evidence>
<dbReference type="Proteomes" id="UP000004210">
    <property type="component" value="Unassembled WGS sequence"/>
</dbReference>
<comment type="caution">
    <text evidence="1">The sequence shown here is derived from an EMBL/GenBank/DDBJ whole genome shotgun (WGS) entry which is preliminary data.</text>
</comment>
<proteinExistence type="predicted"/>